<dbReference type="GO" id="GO:0048029">
    <property type="term" value="F:monosaccharide binding"/>
    <property type="evidence" value="ECO:0007669"/>
    <property type="project" value="TreeGrafter"/>
</dbReference>
<comment type="similarity">
    <text evidence="15">Belongs to the phosphofructokinase type A (PFKA) family. ATP-dependent PFK group I subfamily. Prokaryotic clade 'B1' sub-subfamily.</text>
</comment>
<dbReference type="Gene3D" id="3.40.50.450">
    <property type="match status" value="1"/>
</dbReference>
<dbReference type="PANTHER" id="PTHR13697:SF4">
    <property type="entry name" value="ATP-DEPENDENT 6-PHOSPHOFRUCTOKINASE"/>
    <property type="match status" value="1"/>
</dbReference>
<feature type="binding site" evidence="15">
    <location>
        <begin position="103"/>
        <end position="106"/>
    </location>
    <ligand>
        <name>ATP</name>
        <dbReference type="ChEBI" id="CHEBI:30616"/>
    </ligand>
</feature>
<feature type="binding site" description="in other chain" evidence="15">
    <location>
        <begin position="126"/>
        <end position="128"/>
    </location>
    <ligand>
        <name>substrate</name>
        <note>ligand shared between dimeric partners</note>
    </ligand>
</feature>
<keyword evidence="12 15" id="KW-0460">Magnesium</keyword>
<protein>
    <recommendedName>
        <fullName evidence="15">ATP-dependent 6-phosphofructokinase</fullName>
        <shortName evidence="15">ATP-PFK</shortName>
        <shortName evidence="15">Phosphofructokinase</shortName>
        <ecNumber evidence="15">2.7.1.11</ecNumber>
    </recommendedName>
    <alternativeName>
        <fullName evidence="15">Phosphohexokinase</fullName>
    </alternativeName>
</protein>
<evidence type="ECO:0000256" key="1">
    <source>
        <dbReference type="ARBA" id="ARBA00001946"/>
    </source>
</evidence>
<dbReference type="PANTHER" id="PTHR13697">
    <property type="entry name" value="PHOSPHOFRUCTOKINASE"/>
    <property type="match status" value="1"/>
</dbReference>
<feature type="binding site" evidence="15">
    <location>
        <position position="163"/>
    </location>
    <ligand>
        <name>substrate</name>
        <note>ligand shared between dimeric partners</note>
    </ligand>
</feature>
<keyword evidence="5 15" id="KW-0963">Cytoplasm</keyword>
<dbReference type="InterPro" id="IPR012003">
    <property type="entry name" value="ATP_PFK_prok-type"/>
</dbReference>
<reference evidence="19" key="1">
    <citation type="submission" date="2009-12" db="EMBL/GenBank/DDBJ databases">
        <title>Sequence of Clostridiales genomosp. BVAB3 str. UPII9-5.</title>
        <authorList>
            <person name="Madupu R."/>
            <person name="Durkin A.S."/>
            <person name="Torralba M."/>
            <person name="Methe B."/>
            <person name="Sutton G.G."/>
            <person name="Strausberg R.L."/>
            <person name="Nelson K.E."/>
        </authorList>
    </citation>
    <scope>NUCLEOTIDE SEQUENCE [LARGE SCALE GENOMIC DNA]</scope>
    <source>
        <strain evidence="19">28L</strain>
    </source>
</reference>
<dbReference type="EMBL" id="ADGP01000021">
    <property type="protein sequence ID" value="EFD93795.1"/>
    <property type="molecule type" value="Genomic_DNA"/>
</dbReference>
<dbReference type="NCBIfam" id="NF002872">
    <property type="entry name" value="PRK03202.1"/>
    <property type="match status" value="1"/>
</dbReference>
<feature type="binding site" evidence="15">
    <location>
        <begin position="73"/>
        <end position="74"/>
    </location>
    <ligand>
        <name>ATP</name>
        <dbReference type="ChEBI" id="CHEBI:30616"/>
    </ligand>
</feature>
<reference evidence="18 20" key="3">
    <citation type="submission" date="2011-04" db="EMBL/GenBank/DDBJ databases">
        <authorList>
            <person name="Harkins D.M."/>
            <person name="Madupu R."/>
            <person name="Durkin A.S."/>
            <person name="Torralba M."/>
            <person name="Methe B."/>
            <person name="Sutton G.G."/>
            <person name="Nelson K.E."/>
        </authorList>
    </citation>
    <scope>NUCLEOTIDE SEQUENCE [LARGE SCALE GENOMIC DNA]</scope>
    <source>
        <strain evidence="18 20">UPII 199-6</strain>
    </source>
</reference>
<evidence type="ECO:0000313" key="18">
    <source>
        <dbReference type="EMBL" id="EGL42057.1"/>
    </source>
</evidence>
<dbReference type="PRINTS" id="PR00476">
    <property type="entry name" value="PHFRCTKINASE"/>
</dbReference>
<keyword evidence="9 15" id="KW-0547">Nucleotide-binding</keyword>
<feature type="binding site" description="in other chain" evidence="15">
    <location>
        <begin position="186"/>
        <end position="188"/>
    </location>
    <ligand>
        <name>ADP</name>
        <dbReference type="ChEBI" id="CHEBI:456216"/>
        <note>allosteric activator; ligand shared between dimeric partners</note>
    </ligand>
</feature>
<comment type="catalytic activity">
    <reaction evidence="14 15">
        <text>beta-D-fructose 6-phosphate + ATP = beta-D-fructose 1,6-bisphosphate + ADP + H(+)</text>
        <dbReference type="Rhea" id="RHEA:16109"/>
        <dbReference type="ChEBI" id="CHEBI:15378"/>
        <dbReference type="ChEBI" id="CHEBI:30616"/>
        <dbReference type="ChEBI" id="CHEBI:32966"/>
        <dbReference type="ChEBI" id="CHEBI:57634"/>
        <dbReference type="ChEBI" id="CHEBI:456216"/>
        <dbReference type="EC" id="2.7.1.11"/>
    </reaction>
</comment>
<evidence type="ECO:0000256" key="10">
    <source>
        <dbReference type="ARBA" id="ARBA00022777"/>
    </source>
</evidence>
<comment type="cofactor">
    <cofactor evidence="1 15">
        <name>Mg(2+)</name>
        <dbReference type="ChEBI" id="CHEBI:18420"/>
    </cofactor>
</comment>
<keyword evidence="11 15" id="KW-0067">ATP-binding</keyword>
<dbReference type="Proteomes" id="UP000003242">
    <property type="component" value="Unassembled WGS sequence"/>
</dbReference>
<dbReference type="GO" id="GO:0006002">
    <property type="term" value="P:fructose 6-phosphate metabolic process"/>
    <property type="evidence" value="ECO:0007669"/>
    <property type="project" value="InterPro"/>
</dbReference>
<dbReference type="InterPro" id="IPR035966">
    <property type="entry name" value="PKF_sf"/>
</dbReference>
<feature type="active site" description="Proton acceptor" evidence="15">
    <location>
        <position position="128"/>
    </location>
</feature>
<feature type="binding site" description="in other chain" evidence="15">
    <location>
        <begin position="250"/>
        <end position="253"/>
    </location>
    <ligand>
        <name>substrate</name>
        <note>ligand shared between dimeric partners</note>
    </ligand>
</feature>
<keyword evidence="6 15" id="KW-0021">Allosteric enzyme</keyword>
<evidence type="ECO:0000256" key="5">
    <source>
        <dbReference type="ARBA" id="ARBA00022490"/>
    </source>
</evidence>
<sequence length="320" mass="34427">MTKKIAILTSGGDAPGMNAVIRGVTRYALAKQWQVYGIVRGYEGLLHQEMIPLGRRDVGEIIHRGGTMLRTARCAAFYQEEKRREAAAFLQNQGIEALVVIGGDGSMRGAQGLSAYGIVTMVIPGTIDNDMAGTQYTIGFDTAVNTVLSSVNKIRDTAFSHERVAVIEVMGRSAGFIALEAGMAAGAEVVLVPEYAVNLEDVCTQLSRSHEQKKMSSIVIVAEGASTGNEVAAYIKAHTSLETNLTVLGYVQRGGSPSAYDAVMAGRFAQCAVDSLAAHKKNCVIGLWEQQVVATPYEEAQAFRYPLDHNLYTLVHILGR</sequence>
<keyword evidence="13 15" id="KW-0324">Glycolysis</keyword>
<dbReference type="InterPro" id="IPR022953">
    <property type="entry name" value="ATP_PFK"/>
</dbReference>
<evidence type="ECO:0000256" key="13">
    <source>
        <dbReference type="ARBA" id="ARBA00023152"/>
    </source>
</evidence>
<dbReference type="Proteomes" id="UP000004018">
    <property type="component" value="Unassembled WGS sequence"/>
</dbReference>
<dbReference type="HAMAP" id="MF_00339">
    <property type="entry name" value="Phosphofructokinase_I_B1"/>
    <property type="match status" value="1"/>
</dbReference>
<reference evidence="17" key="2">
    <citation type="submission" date="2009-12" db="EMBL/GenBank/DDBJ databases">
        <authorList>
            <person name="Madupu R."/>
            <person name="Durkin A.S."/>
            <person name="Torralba M."/>
            <person name="Methe B."/>
            <person name="Sutton G.G."/>
            <person name="Strausberg R.L."/>
            <person name="Nelson K.E."/>
        </authorList>
    </citation>
    <scope>NUCLEOTIDE SEQUENCE</scope>
    <source>
        <strain evidence="17">28L</strain>
    </source>
</reference>
<keyword evidence="20" id="KW-1185">Reference proteome</keyword>
<evidence type="ECO:0000256" key="4">
    <source>
        <dbReference type="ARBA" id="ARBA00004679"/>
    </source>
</evidence>
<feature type="binding site" description="in other chain" evidence="15">
    <location>
        <position position="223"/>
    </location>
    <ligand>
        <name>substrate</name>
        <note>ligand shared between dimeric partners</note>
    </ligand>
</feature>
<evidence type="ECO:0000259" key="16">
    <source>
        <dbReference type="Pfam" id="PF00365"/>
    </source>
</evidence>
<name>D3LVZ2_9FIRM</name>
<comment type="caution">
    <text evidence="15">Lacks conserved residue(s) required for the propagation of feature annotation.</text>
</comment>
<dbReference type="GO" id="GO:0070095">
    <property type="term" value="F:fructose-6-phosphate binding"/>
    <property type="evidence" value="ECO:0007669"/>
    <property type="project" value="TreeGrafter"/>
</dbReference>
<dbReference type="GO" id="GO:0005945">
    <property type="term" value="C:6-phosphofructokinase complex"/>
    <property type="evidence" value="ECO:0007669"/>
    <property type="project" value="TreeGrafter"/>
</dbReference>
<dbReference type="PIRSF" id="PIRSF000532">
    <property type="entry name" value="ATP_PFK_prok"/>
    <property type="match status" value="1"/>
</dbReference>
<comment type="function">
    <text evidence="2 15">Catalyzes the phosphorylation of D-fructose 6-phosphate to fructose 1,6-bisphosphate by ATP, the first committing step of glycolysis.</text>
</comment>
<dbReference type="STRING" id="699218.HMPREF0889_1149"/>
<evidence type="ECO:0000256" key="9">
    <source>
        <dbReference type="ARBA" id="ARBA00022741"/>
    </source>
</evidence>
<dbReference type="InterPro" id="IPR012828">
    <property type="entry name" value="PFKA_ATP_prok"/>
</dbReference>
<dbReference type="RefSeq" id="WP_007390518.1">
    <property type="nucleotide sequence ID" value="NZ_ADGP01000021.1"/>
</dbReference>
<comment type="caution">
    <text evidence="17">The sequence shown here is derived from an EMBL/GenBank/DDBJ whole genome shotgun (WGS) entry which is preliminary data.</text>
</comment>
<comment type="subcellular location">
    <subcellularLocation>
        <location evidence="3 15">Cytoplasm</location>
    </subcellularLocation>
</comment>
<evidence type="ECO:0000313" key="17">
    <source>
        <dbReference type="EMBL" id="EFD93795.1"/>
    </source>
</evidence>
<dbReference type="GO" id="GO:0003872">
    <property type="term" value="F:6-phosphofructokinase activity"/>
    <property type="evidence" value="ECO:0007669"/>
    <property type="project" value="UniProtKB-UniRule"/>
</dbReference>
<evidence type="ECO:0000313" key="20">
    <source>
        <dbReference type="Proteomes" id="UP000004018"/>
    </source>
</evidence>
<keyword evidence="10 15" id="KW-0418">Kinase</keyword>
<dbReference type="UniPathway" id="UPA00109">
    <property type="reaction ID" value="UER00182"/>
</dbReference>
<feature type="binding site" evidence="15">
    <location>
        <position position="104"/>
    </location>
    <ligand>
        <name>Mg(2+)</name>
        <dbReference type="ChEBI" id="CHEBI:18420"/>
        <note>catalytic</note>
    </ligand>
</feature>
<feature type="binding site" description="in other chain" evidence="15">
    <location>
        <begin position="214"/>
        <end position="216"/>
    </location>
    <ligand>
        <name>ADP</name>
        <dbReference type="ChEBI" id="CHEBI:456216"/>
        <note>allosteric activator; ligand shared between dimeric partners</note>
    </ligand>
</feature>
<dbReference type="GO" id="GO:0042802">
    <property type="term" value="F:identical protein binding"/>
    <property type="evidence" value="ECO:0007669"/>
    <property type="project" value="TreeGrafter"/>
</dbReference>
<dbReference type="InterPro" id="IPR000023">
    <property type="entry name" value="Phosphofructokinase_dom"/>
</dbReference>
<feature type="binding site" evidence="15">
    <location>
        <position position="12"/>
    </location>
    <ligand>
        <name>ATP</name>
        <dbReference type="ChEBI" id="CHEBI:30616"/>
    </ligand>
</feature>
<organism evidence="17 19">
    <name type="scientific">Megasphaera lornae</name>
    <dbReference type="NCBI Taxonomy" id="1000568"/>
    <lineage>
        <taxon>Bacteria</taxon>
        <taxon>Bacillati</taxon>
        <taxon>Bacillota</taxon>
        <taxon>Negativicutes</taxon>
        <taxon>Veillonellales</taxon>
        <taxon>Veillonellaceae</taxon>
        <taxon>Megasphaera</taxon>
    </lineage>
</organism>
<feature type="domain" description="Phosphofructokinase" evidence="16">
    <location>
        <begin position="4"/>
        <end position="275"/>
    </location>
</feature>
<feature type="binding site" evidence="15">
    <location>
        <begin position="22"/>
        <end position="26"/>
    </location>
    <ligand>
        <name>ADP</name>
        <dbReference type="ChEBI" id="CHEBI:456216"/>
        <note>allosteric activator; ligand shared between dimeric partners</note>
    </ligand>
</feature>
<comment type="pathway">
    <text evidence="4 15">Carbohydrate degradation; glycolysis; D-glyceraldehyde 3-phosphate and glycerone phosphate from D-glucose: step 3/4.</text>
</comment>
<dbReference type="GO" id="GO:0030388">
    <property type="term" value="P:fructose 1,6-bisphosphate metabolic process"/>
    <property type="evidence" value="ECO:0007669"/>
    <property type="project" value="TreeGrafter"/>
</dbReference>
<comment type="activity regulation">
    <text evidence="15">Allosterically activated by ADP and other diphosphonucleosides, and allosterically inhibited by phosphoenolpyruvate.</text>
</comment>
<accession>D3LVZ2</accession>
<dbReference type="FunFam" id="3.40.50.460:FF:000002">
    <property type="entry name" value="ATP-dependent 6-phosphofructokinase"/>
    <property type="match status" value="1"/>
</dbReference>
<dbReference type="eggNOG" id="COG0205">
    <property type="taxonomic scope" value="Bacteria"/>
</dbReference>
<dbReference type="EMBL" id="AFIJ01000007">
    <property type="protein sequence ID" value="EGL42057.1"/>
    <property type="molecule type" value="Genomic_DNA"/>
</dbReference>
<evidence type="ECO:0000256" key="14">
    <source>
        <dbReference type="ARBA" id="ARBA00048070"/>
    </source>
</evidence>
<dbReference type="OrthoDB" id="9802503at2"/>
<dbReference type="Pfam" id="PF00365">
    <property type="entry name" value="PFK"/>
    <property type="match status" value="1"/>
</dbReference>
<dbReference type="SUPFAM" id="SSF53784">
    <property type="entry name" value="Phosphofructokinase"/>
    <property type="match status" value="1"/>
</dbReference>
<comment type="subunit">
    <text evidence="15">Homotetramer.</text>
</comment>
<dbReference type="GO" id="GO:0061621">
    <property type="term" value="P:canonical glycolysis"/>
    <property type="evidence" value="ECO:0007669"/>
    <property type="project" value="TreeGrafter"/>
</dbReference>
<feature type="binding site" description="in other chain" evidence="15">
    <location>
        <begin position="170"/>
        <end position="172"/>
    </location>
    <ligand>
        <name>substrate</name>
        <note>ligand shared between dimeric partners</note>
    </ligand>
</feature>
<proteinExistence type="inferred from homology"/>
<dbReference type="EC" id="2.7.1.11" evidence="15"/>
<evidence type="ECO:0000256" key="2">
    <source>
        <dbReference type="ARBA" id="ARBA00002659"/>
    </source>
</evidence>
<evidence type="ECO:0000256" key="8">
    <source>
        <dbReference type="ARBA" id="ARBA00022723"/>
    </source>
</evidence>
<evidence type="ECO:0000256" key="6">
    <source>
        <dbReference type="ARBA" id="ARBA00022533"/>
    </source>
</evidence>
<evidence type="ECO:0000256" key="3">
    <source>
        <dbReference type="ARBA" id="ARBA00004496"/>
    </source>
</evidence>
<dbReference type="GO" id="GO:0005524">
    <property type="term" value="F:ATP binding"/>
    <property type="evidence" value="ECO:0007669"/>
    <property type="project" value="UniProtKB-KW"/>
</dbReference>
<evidence type="ECO:0000313" key="19">
    <source>
        <dbReference type="Proteomes" id="UP000003242"/>
    </source>
</evidence>
<evidence type="ECO:0000256" key="15">
    <source>
        <dbReference type="HAMAP-Rule" id="MF_00339"/>
    </source>
</evidence>
<gene>
    <name evidence="15" type="primary">pfkA</name>
    <name evidence="17" type="ORF">HMPREF0889_1149</name>
    <name evidence="18" type="ORF">HMPREF1039_0158</name>
</gene>
<evidence type="ECO:0000256" key="12">
    <source>
        <dbReference type="ARBA" id="ARBA00022842"/>
    </source>
</evidence>
<evidence type="ECO:0000256" key="7">
    <source>
        <dbReference type="ARBA" id="ARBA00022679"/>
    </source>
</evidence>
<evidence type="ECO:0000256" key="11">
    <source>
        <dbReference type="ARBA" id="ARBA00022840"/>
    </source>
</evidence>
<keyword evidence="8 15" id="KW-0479">Metal-binding</keyword>
<dbReference type="GO" id="GO:0046872">
    <property type="term" value="F:metal ion binding"/>
    <property type="evidence" value="ECO:0007669"/>
    <property type="project" value="UniProtKB-KW"/>
</dbReference>
<dbReference type="GO" id="GO:0016208">
    <property type="term" value="F:AMP binding"/>
    <property type="evidence" value="ECO:0007669"/>
    <property type="project" value="TreeGrafter"/>
</dbReference>
<feature type="binding site" description="in other chain" evidence="15">
    <location>
        <position position="155"/>
    </location>
    <ligand>
        <name>ADP</name>
        <dbReference type="ChEBI" id="CHEBI:456216"/>
        <note>allosteric activator; ligand shared between dimeric partners</note>
    </ligand>
</feature>
<dbReference type="Gene3D" id="3.40.50.460">
    <property type="entry name" value="Phosphofructokinase domain"/>
    <property type="match status" value="1"/>
</dbReference>
<keyword evidence="7 15" id="KW-0808">Transferase</keyword>
<dbReference type="AlphaFoldDB" id="D3LVZ2"/>